<name>G6YKP2_9HYPH</name>
<dbReference type="AlphaFoldDB" id="G6YKP2"/>
<reference evidence="1 2" key="1">
    <citation type="journal article" date="2012" name="J. Bacteriol.">
        <title>Draft Genome Sequence of Plant Growth-Promoting Rhizobium Mesorhizobium amorphae, Isolated from Zinc-Lead Mine Tailings.</title>
        <authorList>
            <person name="Hao X."/>
            <person name="Lin Y."/>
            <person name="Johnstone L."/>
            <person name="Baltrus D.A."/>
            <person name="Miller S.J."/>
            <person name="Wei G."/>
            <person name="Rensing C."/>
        </authorList>
    </citation>
    <scope>NUCLEOTIDE SEQUENCE [LARGE SCALE GENOMIC DNA]</scope>
    <source>
        <strain evidence="1 2">CCNWGS0123</strain>
    </source>
</reference>
<protein>
    <submittedName>
        <fullName evidence="1">Uncharacterized protein</fullName>
    </submittedName>
</protein>
<dbReference type="EMBL" id="AGSN01000239">
    <property type="protein sequence ID" value="EHH03498.1"/>
    <property type="molecule type" value="Genomic_DNA"/>
</dbReference>
<evidence type="ECO:0000313" key="1">
    <source>
        <dbReference type="EMBL" id="EHH03498.1"/>
    </source>
</evidence>
<sequence>MPAMSQVRQYSIEICQRGGAKLDHLIAVTVGEFDG</sequence>
<proteinExistence type="predicted"/>
<organism evidence="1 2">
    <name type="scientific">Mesorhizobium amorphae CCNWGS0123</name>
    <dbReference type="NCBI Taxonomy" id="1082933"/>
    <lineage>
        <taxon>Bacteria</taxon>
        <taxon>Pseudomonadati</taxon>
        <taxon>Pseudomonadota</taxon>
        <taxon>Alphaproteobacteria</taxon>
        <taxon>Hyphomicrobiales</taxon>
        <taxon>Phyllobacteriaceae</taxon>
        <taxon>Mesorhizobium</taxon>
    </lineage>
</organism>
<gene>
    <name evidence="1" type="ORF">MEA186_32887</name>
</gene>
<accession>G6YKP2</accession>
<evidence type="ECO:0000313" key="2">
    <source>
        <dbReference type="Proteomes" id="UP000002949"/>
    </source>
</evidence>
<keyword evidence="2" id="KW-1185">Reference proteome</keyword>
<dbReference type="Proteomes" id="UP000002949">
    <property type="component" value="Unassembled WGS sequence"/>
</dbReference>